<evidence type="ECO:0000313" key="4">
    <source>
        <dbReference type="EMBL" id="MED6106282.1"/>
    </source>
</evidence>
<feature type="transmembrane region" description="Helical" evidence="2">
    <location>
        <begin position="6"/>
        <end position="26"/>
    </location>
</feature>
<dbReference type="InterPro" id="IPR008700">
    <property type="entry name" value="TypeIII_avirulence_cleave"/>
</dbReference>
<gene>
    <name evidence="4" type="ORF">PIB30_003695</name>
</gene>
<dbReference type="PANTHER" id="PTHR33159">
    <property type="entry name" value="RPM1-INTERACTING PROTEIN 4 (RIN4) FAMILY PROTEIN"/>
    <property type="match status" value="1"/>
</dbReference>
<proteinExistence type="predicted"/>
<keyword evidence="2" id="KW-0812">Transmembrane</keyword>
<evidence type="ECO:0000313" key="5">
    <source>
        <dbReference type="Proteomes" id="UP001341840"/>
    </source>
</evidence>
<dbReference type="InterPro" id="IPR040387">
    <property type="entry name" value="RIN4/NOI4"/>
</dbReference>
<organism evidence="4 5">
    <name type="scientific">Stylosanthes scabra</name>
    <dbReference type="NCBI Taxonomy" id="79078"/>
    <lineage>
        <taxon>Eukaryota</taxon>
        <taxon>Viridiplantae</taxon>
        <taxon>Streptophyta</taxon>
        <taxon>Embryophyta</taxon>
        <taxon>Tracheophyta</taxon>
        <taxon>Spermatophyta</taxon>
        <taxon>Magnoliopsida</taxon>
        <taxon>eudicotyledons</taxon>
        <taxon>Gunneridae</taxon>
        <taxon>Pentapetalae</taxon>
        <taxon>rosids</taxon>
        <taxon>fabids</taxon>
        <taxon>Fabales</taxon>
        <taxon>Fabaceae</taxon>
        <taxon>Papilionoideae</taxon>
        <taxon>50 kb inversion clade</taxon>
        <taxon>dalbergioids sensu lato</taxon>
        <taxon>Dalbergieae</taxon>
        <taxon>Pterocarpus clade</taxon>
        <taxon>Stylosanthes</taxon>
    </lineage>
</organism>
<dbReference type="PANTHER" id="PTHR33159:SF101">
    <property type="entry name" value="OS04G0379600 PROTEIN"/>
    <property type="match status" value="1"/>
</dbReference>
<sequence length="174" mass="19002">MGMVVVISLPLILFCFILGFGCYFFGRHRGRRDVQTNPQVYGMPTPPPGAGAIPPPYFKPDNASASLESNTNSIRYPLPLSNNNHFFSSRPSIQYSSRMAESEEGGRPLPKFGEWDVNDPASAEGFTVIFNKARNEKKGAAAPAPAPSSKPPHHVVLGKPHSNKKWLCCITSSE</sequence>
<feature type="region of interest" description="Disordered" evidence="1">
    <location>
        <begin position="134"/>
        <end position="159"/>
    </location>
</feature>
<protein>
    <recommendedName>
        <fullName evidence="3">RIN4 pathogenic type III effector avirulence factor Avr cleavage site domain-containing protein</fullName>
    </recommendedName>
</protein>
<evidence type="ECO:0000256" key="2">
    <source>
        <dbReference type="SAM" id="Phobius"/>
    </source>
</evidence>
<reference evidence="4 5" key="1">
    <citation type="journal article" date="2023" name="Plants (Basel)">
        <title>Bridging the Gap: Combining Genomics and Transcriptomics Approaches to Understand Stylosanthes scabra, an Orphan Legume from the Brazilian Caatinga.</title>
        <authorList>
            <person name="Ferreira-Neto J.R.C."/>
            <person name="da Silva M.D."/>
            <person name="Binneck E."/>
            <person name="de Melo N.F."/>
            <person name="da Silva R.H."/>
            <person name="de Melo A.L.T.M."/>
            <person name="Pandolfi V."/>
            <person name="Bustamante F.O."/>
            <person name="Brasileiro-Vidal A.C."/>
            <person name="Benko-Iseppon A.M."/>
        </authorList>
    </citation>
    <scope>NUCLEOTIDE SEQUENCE [LARGE SCALE GENOMIC DNA]</scope>
    <source>
        <tissue evidence="4">Leaves</tissue>
    </source>
</reference>
<keyword evidence="2" id="KW-0472">Membrane</keyword>
<keyword evidence="2" id="KW-1133">Transmembrane helix</keyword>
<dbReference type="Proteomes" id="UP001341840">
    <property type="component" value="Unassembled WGS sequence"/>
</dbReference>
<evidence type="ECO:0000256" key="1">
    <source>
        <dbReference type="SAM" id="MobiDB-lite"/>
    </source>
</evidence>
<evidence type="ECO:0000259" key="3">
    <source>
        <dbReference type="Pfam" id="PF05627"/>
    </source>
</evidence>
<name>A0ABU6Q383_9FABA</name>
<feature type="domain" description="RIN4 pathogenic type III effector avirulence factor Avr cleavage site" evidence="3">
    <location>
        <begin position="105"/>
        <end position="138"/>
    </location>
</feature>
<comment type="caution">
    <text evidence="4">The sequence shown here is derived from an EMBL/GenBank/DDBJ whole genome shotgun (WGS) entry which is preliminary data.</text>
</comment>
<accession>A0ABU6Q383</accession>
<dbReference type="EMBL" id="JASCZI010000007">
    <property type="protein sequence ID" value="MED6106282.1"/>
    <property type="molecule type" value="Genomic_DNA"/>
</dbReference>
<keyword evidence="5" id="KW-1185">Reference proteome</keyword>
<dbReference type="Pfam" id="PF05627">
    <property type="entry name" value="AvrRpt-cleavage"/>
    <property type="match status" value="1"/>
</dbReference>